<feature type="chain" id="PRO_5039452764" evidence="1">
    <location>
        <begin position="19"/>
        <end position="493"/>
    </location>
</feature>
<dbReference type="Gene3D" id="3.40.190.10">
    <property type="entry name" value="Periplasmic binding protein-like II"/>
    <property type="match status" value="1"/>
</dbReference>
<dbReference type="Gene3D" id="3.90.76.10">
    <property type="entry name" value="Dipeptide-binding Protein, Domain 1"/>
    <property type="match status" value="1"/>
</dbReference>
<evidence type="ECO:0000259" key="2">
    <source>
        <dbReference type="Pfam" id="PF00496"/>
    </source>
</evidence>
<dbReference type="Pfam" id="PF00496">
    <property type="entry name" value="SBP_bac_5"/>
    <property type="match status" value="1"/>
</dbReference>
<dbReference type="RefSeq" id="WP_185008258.1">
    <property type="nucleotide sequence ID" value="NZ_BAAAUI010000014.1"/>
</dbReference>
<dbReference type="InterPro" id="IPR039424">
    <property type="entry name" value="SBP_5"/>
</dbReference>
<dbReference type="PIRSF" id="PIRSF002741">
    <property type="entry name" value="MppA"/>
    <property type="match status" value="1"/>
</dbReference>
<sequence length="493" mass="53016">MRRRNALLMALAISGLTACTTPEAPAPAQPGAFTVAVTEPAALLPGQAVDQPGKLLVGALWTPLMTLDDPAAAPVPAAAEKVESPDQRRWTIRLRPGWRFHDNTPVTARAYAQTWAMARQQRWAAAGLLDQLQVQEVGTPDDLTLEVSLAAAQRHFPVALTSSLLAPLSEQALTRRDWTTLIGNGPYRAEGQWSQGIRLTANPAYAGATKAKSESIKVVVATAETQYNQLVAGGIDLATEIPAAEHGKLTSQFANRSSTWPQPETTYLAFPAGPGYADPARRHALSMAIDREALATGPLAHRVTPATALLPSALGADRKDSACRPCNHDVQAAALLARQSELPKNLTVYFDQDTDHRTWIEPLAAQLRLSLNAEAITTKGLPAAEYADRLEHRRFDGPYLLTARATYPHPTALLATLAARVGFTHPTFAELLAGADTSAAADRELRLAENIALRELPLAPLWSPHGHLYWSTRLSDVTPDPVTGLRLAAIRAA</sequence>
<protein>
    <submittedName>
        <fullName evidence="3">Oligopeptide transport system substrate-binding protein</fullName>
    </submittedName>
</protein>
<proteinExistence type="predicted"/>
<dbReference type="Proteomes" id="UP000533598">
    <property type="component" value="Unassembled WGS sequence"/>
</dbReference>
<dbReference type="PANTHER" id="PTHR30290">
    <property type="entry name" value="PERIPLASMIC BINDING COMPONENT OF ABC TRANSPORTER"/>
    <property type="match status" value="1"/>
</dbReference>
<dbReference type="Gene3D" id="3.10.105.10">
    <property type="entry name" value="Dipeptide-binding Protein, Domain 3"/>
    <property type="match status" value="1"/>
</dbReference>
<dbReference type="GO" id="GO:1904680">
    <property type="term" value="F:peptide transmembrane transporter activity"/>
    <property type="evidence" value="ECO:0007669"/>
    <property type="project" value="TreeGrafter"/>
</dbReference>
<dbReference type="EMBL" id="JACHMH010000001">
    <property type="protein sequence ID" value="MBB4681580.1"/>
    <property type="molecule type" value="Genomic_DNA"/>
</dbReference>
<dbReference type="InterPro" id="IPR000914">
    <property type="entry name" value="SBP_5_dom"/>
</dbReference>
<gene>
    <name evidence="3" type="ORF">HNR67_007698</name>
</gene>
<keyword evidence="1" id="KW-0732">Signal</keyword>
<dbReference type="InterPro" id="IPR030678">
    <property type="entry name" value="Peptide/Ni-bd"/>
</dbReference>
<dbReference type="GO" id="GO:0015833">
    <property type="term" value="P:peptide transport"/>
    <property type="evidence" value="ECO:0007669"/>
    <property type="project" value="TreeGrafter"/>
</dbReference>
<dbReference type="GO" id="GO:0042597">
    <property type="term" value="C:periplasmic space"/>
    <property type="evidence" value="ECO:0007669"/>
    <property type="project" value="UniProtKB-ARBA"/>
</dbReference>
<dbReference type="PROSITE" id="PS51257">
    <property type="entry name" value="PROKAR_LIPOPROTEIN"/>
    <property type="match status" value="1"/>
</dbReference>
<evidence type="ECO:0000256" key="1">
    <source>
        <dbReference type="SAM" id="SignalP"/>
    </source>
</evidence>
<feature type="domain" description="Solute-binding protein family 5" evidence="2">
    <location>
        <begin position="74"/>
        <end position="369"/>
    </location>
</feature>
<dbReference type="CDD" id="cd00995">
    <property type="entry name" value="PBP2_NikA_DppA_OppA_like"/>
    <property type="match status" value="1"/>
</dbReference>
<keyword evidence="4" id="KW-1185">Reference proteome</keyword>
<comment type="caution">
    <text evidence="3">The sequence shown here is derived from an EMBL/GenBank/DDBJ whole genome shotgun (WGS) entry which is preliminary data.</text>
</comment>
<feature type="signal peptide" evidence="1">
    <location>
        <begin position="1"/>
        <end position="18"/>
    </location>
</feature>
<organism evidence="3 4">
    <name type="scientific">Crossiella cryophila</name>
    <dbReference type="NCBI Taxonomy" id="43355"/>
    <lineage>
        <taxon>Bacteria</taxon>
        <taxon>Bacillati</taxon>
        <taxon>Actinomycetota</taxon>
        <taxon>Actinomycetes</taxon>
        <taxon>Pseudonocardiales</taxon>
        <taxon>Pseudonocardiaceae</taxon>
        <taxon>Crossiella</taxon>
    </lineage>
</organism>
<evidence type="ECO:0000313" key="4">
    <source>
        <dbReference type="Proteomes" id="UP000533598"/>
    </source>
</evidence>
<accession>A0A7W7CHZ0</accession>
<dbReference type="GO" id="GO:0043190">
    <property type="term" value="C:ATP-binding cassette (ABC) transporter complex"/>
    <property type="evidence" value="ECO:0007669"/>
    <property type="project" value="InterPro"/>
</dbReference>
<name>A0A7W7CHZ0_9PSEU</name>
<reference evidence="3 4" key="1">
    <citation type="submission" date="2020-08" db="EMBL/GenBank/DDBJ databases">
        <title>Sequencing the genomes of 1000 actinobacteria strains.</title>
        <authorList>
            <person name="Klenk H.-P."/>
        </authorList>
    </citation>
    <scope>NUCLEOTIDE SEQUENCE [LARGE SCALE GENOMIC DNA]</scope>
    <source>
        <strain evidence="3 4">DSM 44230</strain>
    </source>
</reference>
<dbReference type="SUPFAM" id="SSF53850">
    <property type="entry name" value="Periplasmic binding protein-like II"/>
    <property type="match status" value="1"/>
</dbReference>
<evidence type="ECO:0000313" key="3">
    <source>
        <dbReference type="EMBL" id="MBB4681580.1"/>
    </source>
</evidence>
<dbReference type="AlphaFoldDB" id="A0A7W7CHZ0"/>
<dbReference type="PANTHER" id="PTHR30290:SF83">
    <property type="entry name" value="ABC TRANSPORTER SUBSTRATE-BINDING PROTEIN"/>
    <property type="match status" value="1"/>
</dbReference>